<dbReference type="OrthoDB" id="565118at2759"/>
<dbReference type="GO" id="GO:0071203">
    <property type="term" value="C:WASH complex"/>
    <property type="evidence" value="ECO:0007669"/>
    <property type="project" value="InterPro"/>
</dbReference>
<dbReference type="InterPro" id="IPR019393">
    <property type="entry name" value="WASH_strumpellin"/>
</dbReference>
<evidence type="ECO:0000256" key="1">
    <source>
        <dbReference type="ARBA" id="ARBA00006224"/>
    </source>
</evidence>
<dbReference type="STRING" id="946362.F2UN86"/>
<dbReference type="AlphaFoldDB" id="F2UN86"/>
<dbReference type="GO" id="GO:0030041">
    <property type="term" value="P:actin filament polymerization"/>
    <property type="evidence" value="ECO:0007669"/>
    <property type="project" value="TreeGrafter"/>
</dbReference>
<dbReference type="PANTHER" id="PTHR15691">
    <property type="entry name" value="WASH COMPLEX SUBUNIT 5"/>
    <property type="match status" value="1"/>
</dbReference>
<dbReference type="OMA" id="DFKETHY"/>
<sequence>MDLLHERNQCGQTLLRLTSRGNAIIAELLRLAEAIPDVFYLRDRDDQVKYQHIVLDFSYFNSIELFDHRIDSSPEMQDLDEDFKETHYHLLSRFYLAFDSVYRYITDFVKFLSDLDDGVFIYQTLENVLSDTDGKQLLTEALFLYGVMLTTVDQRIPGPVRERLIVSFHRYCVNEAEQANIEAVIKLFRSTGYVHGVKRPEHYPESYFERIEIPKGFVRMVISRVRSDDVYNQMKVFPHPDHRSTALASQAAMLYIILFFDPDTLHREQAKMREIVDKHFPDNWVISVYMGPP</sequence>
<dbReference type="KEGG" id="sre:PTSG_09277"/>
<dbReference type="EMBL" id="GL832983">
    <property type="protein sequence ID" value="EGD78585.1"/>
    <property type="molecule type" value="Genomic_DNA"/>
</dbReference>
<dbReference type="GO" id="GO:0007032">
    <property type="term" value="P:endosome organization"/>
    <property type="evidence" value="ECO:0007669"/>
    <property type="project" value="TreeGrafter"/>
</dbReference>
<dbReference type="Proteomes" id="UP000007799">
    <property type="component" value="Unassembled WGS sequence"/>
</dbReference>
<dbReference type="GeneID" id="16070082"/>
<organism evidence="3">
    <name type="scientific">Salpingoeca rosetta (strain ATCC 50818 / BSB-021)</name>
    <dbReference type="NCBI Taxonomy" id="946362"/>
    <lineage>
        <taxon>Eukaryota</taxon>
        <taxon>Choanoflagellata</taxon>
        <taxon>Craspedida</taxon>
        <taxon>Salpingoecidae</taxon>
        <taxon>Salpingoeca</taxon>
    </lineage>
</organism>
<dbReference type="InParanoid" id="F2UN86"/>
<protein>
    <submittedName>
        <fullName evidence="2">Uncharacterized protein</fullName>
    </submittedName>
</protein>
<dbReference type="GO" id="GO:0140285">
    <property type="term" value="P:endosome fission"/>
    <property type="evidence" value="ECO:0007669"/>
    <property type="project" value="TreeGrafter"/>
</dbReference>
<proteinExistence type="inferred from homology"/>
<name>F2UN86_SALR5</name>
<dbReference type="Pfam" id="PF10266">
    <property type="entry name" value="Strumpellin"/>
    <property type="match status" value="1"/>
</dbReference>
<dbReference type="GO" id="GO:0051125">
    <property type="term" value="P:regulation of actin nucleation"/>
    <property type="evidence" value="ECO:0007669"/>
    <property type="project" value="TreeGrafter"/>
</dbReference>
<keyword evidence="3" id="KW-1185">Reference proteome</keyword>
<evidence type="ECO:0000313" key="2">
    <source>
        <dbReference type="EMBL" id="EGD78585.1"/>
    </source>
</evidence>
<accession>F2UN86</accession>
<comment type="similarity">
    <text evidence="1">Belongs to the strumpellin family.</text>
</comment>
<dbReference type="GO" id="GO:0005768">
    <property type="term" value="C:endosome"/>
    <property type="evidence" value="ECO:0007669"/>
    <property type="project" value="TreeGrafter"/>
</dbReference>
<dbReference type="eggNOG" id="KOG3666">
    <property type="taxonomic scope" value="Eukaryota"/>
</dbReference>
<evidence type="ECO:0000313" key="3">
    <source>
        <dbReference type="Proteomes" id="UP000007799"/>
    </source>
</evidence>
<dbReference type="RefSeq" id="XP_004989534.1">
    <property type="nucleotide sequence ID" value="XM_004989477.1"/>
</dbReference>
<dbReference type="PANTHER" id="PTHR15691:SF6">
    <property type="entry name" value="WASH COMPLEX SUBUNIT 5"/>
    <property type="match status" value="1"/>
</dbReference>
<reference evidence="2" key="1">
    <citation type="submission" date="2009-08" db="EMBL/GenBank/DDBJ databases">
        <title>Annotation of Salpingoeca rosetta.</title>
        <authorList>
            <consortium name="The Broad Institute Genome Sequencing Platform"/>
            <person name="Russ C."/>
            <person name="Cuomo C."/>
            <person name="Burger G."/>
            <person name="Gray M.W."/>
            <person name="Holland P.W.H."/>
            <person name="King N."/>
            <person name="Lang F.B.F."/>
            <person name="Roger A.J."/>
            <person name="Ruiz-Trillo I."/>
            <person name="Young S.K."/>
            <person name="Zeng Q."/>
            <person name="Gargeya S."/>
            <person name="Alvarado L."/>
            <person name="Berlin A."/>
            <person name="Chapman S.B."/>
            <person name="Chen Z."/>
            <person name="Freedman E."/>
            <person name="Gellesch M."/>
            <person name="Goldberg J."/>
            <person name="Griggs A."/>
            <person name="Gujja S."/>
            <person name="Heilman E."/>
            <person name="Heiman D."/>
            <person name="Howarth C."/>
            <person name="Mehta T."/>
            <person name="Neiman D."/>
            <person name="Pearson M."/>
            <person name="Roberts A."/>
            <person name="Saif S."/>
            <person name="Shea T."/>
            <person name="Shenoy N."/>
            <person name="Sisk P."/>
            <person name="Stolte C."/>
            <person name="Sykes S."/>
            <person name="White J."/>
            <person name="Yandava C."/>
            <person name="Haas B."/>
            <person name="Nusbaum C."/>
            <person name="Birren B."/>
        </authorList>
    </citation>
    <scope>NUCLEOTIDE SEQUENCE [LARGE SCALE GENOMIC DNA]</scope>
    <source>
        <strain evidence="2">ATCC 50818</strain>
    </source>
</reference>
<gene>
    <name evidence="2" type="ORF">PTSG_09277</name>
</gene>